<accession>A0A8K0TEA9</accession>
<evidence type="ECO:0000256" key="1">
    <source>
        <dbReference type="SAM" id="MobiDB-lite"/>
    </source>
</evidence>
<name>A0A8K0TEA9_9PEZI</name>
<dbReference type="EMBL" id="JAGPXD010000004">
    <property type="protein sequence ID" value="KAH7359334.1"/>
    <property type="molecule type" value="Genomic_DNA"/>
</dbReference>
<comment type="caution">
    <text evidence="2">The sequence shown here is derived from an EMBL/GenBank/DDBJ whole genome shotgun (WGS) entry which is preliminary data.</text>
</comment>
<dbReference type="OrthoDB" id="4424523at2759"/>
<proteinExistence type="predicted"/>
<reference evidence="2" key="1">
    <citation type="journal article" date="2021" name="Nat. Commun.">
        <title>Genetic determinants of endophytism in the Arabidopsis root mycobiome.</title>
        <authorList>
            <person name="Mesny F."/>
            <person name="Miyauchi S."/>
            <person name="Thiergart T."/>
            <person name="Pickel B."/>
            <person name="Atanasova L."/>
            <person name="Karlsson M."/>
            <person name="Huettel B."/>
            <person name="Barry K.W."/>
            <person name="Haridas S."/>
            <person name="Chen C."/>
            <person name="Bauer D."/>
            <person name="Andreopoulos W."/>
            <person name="Pangilinan J."/>
            <person name="LaButti K."/>
            <person name="Riley R."/>
            <person name="Lipzen A."/>
            <person name="Clum A."/>
            <person name="Drula E."/>
            <person name="Henrissat B."/>
            <person name="Kohler A."/>
            <person name="Grigoriev I.V."/>
            <person name="Martin F.M."/>
            <person name="Hacquard S."/>
        </authorList>
    </citation>
    <scope>NUCLEOTIDE SEQUENCE</scope>
    <source>
        <strain evidence="2">MPI-CAGE-AT-0016</strain>
    </source>
</reference>
<sequence>MDSHFPAPFPTPHHHHHLLTTRLPLNLCSCHQLTCTPSATPAPAPATHLQWPLMTSPHPPSDGSFPSDSEDDWEELSPEAKLQSMGADKWGWVVYRCSYAREFDAGWEDLKHRTQQGLRASIARSDAPGVVETTDFVFVEDPALEDASIDELRRRFQQWVREDTGKEITAVDGSQPALGPRHNFFVRWDGEGMWGGYVGLIQAWPLSLQEDWMKVRISAIAPELYVELENMEVWYANYRPPENGVCIGWY</sequence>
<protein>
    <submittedName>
        <fullName evidence="2">Uncharacterized protein</fullName>
    </submittedName>
</protein>
<evidence type="ECO:0000313" key="3">
    <source>
        <dbReference type="Proteomes" id="UP000813385"/>
    </source>
</evidence>
<dbReference type="AlphaFoldDB" id="A0A8K0TEA9"/>
<feature type="region of interest" description="Disordered" evidence="1">
    <location>
        <begin position="46"/>
        <end position="74"/>
    </location>
</feature>
<organism evidence="2 3">
    <name type="scientific">Plectosphaerella cucumerina</name>
    <dbReference type="NCBI Taxonomy" id="40658"/>
    <lineage>
        <taxon>Eukaryota</taxon>
        <taxon>Fungi</taxon>
        <taxon>Dikarya</taxon>
        <taxon>Ascomycota</taxon>
        <taxon>Pezizomycotina</taxon>
        <taxon>Sordariomycetes</taxon>
        <taxon>Hypocreomycetidae</taxon>
        <taxon>Glomerellales</taxon>
        <taxon>Plectosphaerellaceae</taxon>
        <taxon>Plectosphaerella</taxon>
    </lineage>
</organism>
<keyword evidence="3" id="KW-1185">Reference proteome</keyword>
<gene>
    <name evidence="2" type="ORF">B0T11DRAFT_286175</name>
</gene>
<dbReference type="Proteomes" id="UP000813385">
    <property type="component" value="Unassembled WGS sequence"/>
</dbReference>
<evidence type="ECO:0000313" key="2">
    <source>
        <dbReference type="EMBL" id="KAH7359334.1"/>
    </source>
</evidence>